<evidence type="ECO:0000313" key="9">
    <source>
        <dbReference type="EMBL" id="KAE9969025.1"/>
    </source>
</evidence>
<protein>
    <recommendedName>
        <fullName evidence="8">Amino acid permease/ SLC12A domain-containing protein</fullName>
    </recommendedName>
</protein>
<evidence type="ECO:0000256" key="4">
    <source>
        <dbReference type="ARBA" id="ARBA00022989"/>
    </source>
</evidence>
<keyword evidence="4 7" id="KW-1133">Transmembrane helix</keyword>
<evidence type="ECO:0000256" key="2">
    <source>
        <dbReference type="ARBA" id="ARBA00022448"/>
    </source>
</evidence>
<feature type="transmembrane region" description="Helical" evidence="7">
    <location>
        <begin position="133"/>
        <end position="154"/>
    </location>
</feature>
<evidence type="ECO:0000256" key="1">
    <source>
        <dbReference type="ARBA" id="ARBA00004141"/>
    </source>
</evidence>
<name>A0A8H3YPW7_VENIN</name>
<dbReference type="EMBL" id="WNWQ01000386">
    <property type="protein sequence ID" value="KAE9969025.1"/>
    <property type="molecule type" value="Genomic_DNA"/>
</dbReference>
<comment type="subcellular location">
    <subcellularLocation>
        <location evidence="1">Membrane</location>
        <topology evidence="1">Multi-pass membrane protein</topology>
    </subcellularLocation>
</comment>
<keyword evidence="5 7" id="KW-0472">Membrane</keyword>
<dbReference type="GO" id="GO:0015171">
    <property type="term" value="F:amino acid transmembrane transporter activity"/>
    <property type="evidence" value="ECO:0007669"/>
    <property type="project" value="TreeGrafter"/>
</dbReference>
<feature type="transmembrane region" description="Helical" evidence="7">
    <location>
        <begin position="26"/>
        <end position="48"/>
    </location>
</feature>
<evidence type="ECO:0000313" key="10">
    <source>
        <dbReference type="Proteomes" id="UP000433883"/>
    </source>
</evidence>
<evidence type="ECO:0000256" key="6">
    <source>
        <dbReference type="SAM" id="MobiDB-lite"/>
    </source>
</evidence>
<dbReference type="GO" id="GO:0016020">
    <property type="term" value="C:membrane"/>
    <property type="evidence" value="ECO:0007669"/>
    <property type="project" value="UniProtKB-SubCell"/>
</dbReference>
<dbReference type="InterPro" id="IPR050524">
    <property type="entry name" value="APC_YAT"/>
</dbReference>
<feature type="transmembrane region" description="Helical" evidence="7">
    <location>
        <begin position="425"/>
        <end position="447"/>
    </location>
</feature>
<evidence type="ECO:0000259" key="8">
    <source>
        <dbReference type="Pfam" id="PF00324"/>
    </source>
</evidence>
<dbReference type="Proteomes" id="UP000433883">
    <property type="component" value="Unassembled WGS sequence"/>
</dbReference>
<dbReference type="InterPro" id="IPR004841">
    <property type="entry name" value="AA-permease/SLC12A_dom"/>
</dbReference>
<keyword evidence="2" id="KW-0813">Transport</keyword>
<feature type="transmembrane region" description="Helical" evidence="7">
    <location>
        <begin position="645"/>
        <end position="668"/>
    </location>
</feature>
<feature type="region of interest" description="Disordered" evidence="6">
    <location>
        <begin position="221"/>
        <end position="240"/>
    </location>
</feature>
<reference evidence="9 10" key="1">
    <citation type="submission" date="2019-11" db="EMBL/GenBank/DDBJ databases">
        <title>Venturia inaequalis Genome Resource.</title>
        <authorList>
            <person name="Lichtner F.J."/>
        </authorList>
    </citation>
    <scope>NUCLEOTIDE SEQUENCE [LARGE SCALE GENOMIC DNA]</scope>
    <source>
        <strain evidence="9">Bline_iso_100314</strain>
    </source>
</reference>
<keyword evidence="3 7" id="KW-0812">Transmembrane</keyword>
<feature type="transmembrane region" description="Helical" evidence="7">
    <location>
        <begin position="54"/>
        <end position="77"/>
    </location>
</feature>
<feature type="transmembrane region" description="Helical" evidence="7">
    <location>
        <begin position="616"/>
        <end position="633"/>
    </location>
</feature>
<organism evidence="9 10">
    <name type="scientific">Venturia inaequalis</name>
    <name type="common">Apple scab fungus</name>
    <dbReference type="NCBI Taxonomy" id="5025"/>
    <lineage>
        <taxon>Eukaryota</taxon>
        <taxon>Fungi</taxon>
        <taxon>Dikarya</taxon>
        <taxon>Ascomycota</taxon>
        <taxon>Pezizomycotina</taxon>
        <taxon>Dothideomycetes</taxon>
        <taxon>Pleosporomycetidae</taxon>
        <taxon>Venturiales</taxon>
        <taxon>Venturiaceae</taxon>
        <taxon>Venturia</taxon>
    </lineage>
</organism>
<feature type="transmembrane region" description="Helical" evidence="7">
    <location>
        <begin position="689"/>
        <end position="710"/>
    </location>
</feature>
<feature type="transmembrane region" description="Helical" evidence="7">
    <location>
        <begin position="398"/>
        <end position="419"/>
    </location>
</feature>
<evidence type="ECO:0000256" key="3">
    <source>
        <dbReference type="ARBA" id="ARBA00022692"/>
    </source>
</evidence>
<evidence type="ECO:0000256" key="5">
    <source>
        <dbReference type="ARBA" id="ARBA00023136"/>
    </source>
</evidence>
<sequence length="789" mass="87553">VPTSSTTSWAGELKALARHLRAPKTWLVFIPAFYSFFYGGTMGTYLSLHFSVRARALSTLITPSITVPMVIAFGRLLDTKHWSQKTRAWISFAFWVIPQAACFIWIGLEYKSFGASDVSLDYILQPRRWAAAYFPYLIVFTTGYLTQLSLYWILGTFSVDTKSNARTGGLFRAFETAGQARDLPADATIPVEATIHEAYLNACADKQQQVTLPTEWTSSASRYSKKRIPGNHNPKPGRLTKDLLKSRSRFANMAERSVAPPPYVTGMGEKDEKALRVVTSPDTDVEIGRGLLEEKGQLKQGLHQRHIQMIALAGTIGTFLGYSFVGIMVSSVVLAVGEMGALVPLSGGVVRYAEYFFDPAMSFANGWNQVYSYCVSVPAEIVAAAVLVEFWTTLNNAIWITLFGLLMVATGVLFVRVYGELEFTFAMLKIMLIVGINIMALVITCGGGPDHTSIGFRYWRTPGPFVQYLGIAGSLGRFAGVWTTLNNALYAYSGIENITLAASETKNPRRAIPAAAKKIFIRIVLFYIITIFMVGLVVPSNDPNLLSRSGTSSSPFVIAATRAGIKVVPSIINAIILTSAWSSGNSALLCGSRILYGMAMEGHAPKIFKKINRFGIPWIAVSMYAIFMGLGYMTLSDSASTVFSWLQDLVSISTLVNWIIICMIYLRFQYACKKQGINRHTDLPWAAPLQPYTTWFSLTLFITLLLTGGYSSFIKGKWDTETFVSSYINIPLIFALYYGYKAYSKTLFKNTMIPLSDVPIKKFIQIWRENPEPPEKPKKGLQKLNVLWS</sequence>
<gene>
    <name evidence="9" type="ORF">BLS_005543</name>
</gene>
<feature type="transmembrane region" description="Helical" evidence="7">
    <location>
        <begin position="722"/>
        <end position="740"/>
    </location>
</feature>
<accession>A0A8H3YPW7</accession>
<feature type="transmembrane region" description="Helical" evidence="7">
    <location>
        <begin position="309"/>
        <end position="336"/>
    </location>
</feature>
<feature type="domain" description="Amino acid permease/ SLC12A" evidence="8">
    <location>
        <begin position="308"/>
        <end position="747"/>
    </location>
</feature>
<comment type="caution">
    <text evidence="9">The sequence shown here is derived from an EMBL/GenBank/DDBJ whole genome shotgun (WGS) entry which is preliminary data.</text>
</comment>
<feature type="transmembrane region" description="Helical" evidence="7">
    <location>
        <begin position="519"/>
        <end position="538"/>
    </location>
</feature>
<feature type="transmembrane region" description="Helical" evidence="7">
    <location>
        <begin position="89"/>
        <end position="108"/>
    </location>
</feature>
<dbReference type="PANTHER" id="PTHR43341:SF18">
    <property type="entry name" value="AMINO ACID PERMEASE_ SLC12A DOMAIN-CONTAINING PROTEIN"/>
    <property type="match status" value="1"/>
</dbReference>
<dbReference type="Gene3D" id="1.20.1740.10">
    <property type="entry name" value="Amino acid/polyamine transporter I"/>
    <property type="match status" value="1"/>
</dbReference>
<dbReference type="Pfam" id="PF00324">
    <property type="entry name" value="AA_permease"/>
    <property type="match status" value="1"/>
</dbReference>
<proteinExistence type="predicted"/>
<dbReference type="PANTHER" id="PTHR43341">
    <property type="entry name" value="AMINO ACID PERMEASE"/>
    <property type="match status" value="1"/>
</dbReference>
<dbReference type="FunFam" id="1.20.1740.10:FF:000001">
    <property type="entry name" value="Amino acid permease"/>
    <property type="match status" value="1"/>
</dbReference>
<dbReference type="AlphaFoldDB" id="A0A8H3YPW7"/>
<feature type="non-terminal residue" evidence="9">
    <location>
        <position position="789"/>
    </location>
</feature>
<feature type="transmembrane region" description="Helical" evidence="7">
    <location>
        <begin position="370"/>
        <end position="391"/>
    </location>
</feature>
<evidence type="ECO:0000256" key="7">
    <source>
        <dbReference type="SAM" id="Phobius"/>
    </source>
</evidence>